<feature type="transmembrane region" description="Helical" evidence="6">
    <location>
        <begin position="321"/>
        <end position="340"/>
    </location>
</feature>
<keyword evidence="5 6" id="KW-0472">Membrane</keyword>
<dbReference type="InterPro" id="IPR014249">
    <property type="entry name" value="Spore_V_B"/>
</dbReference>
<evidence type="ECO:0000256" key="5">
    <source>
        <dbReference type="ARBA" id="ARBA00023136"/>
    </source>
</evidence>
<evidence type="ECO:0000256" key="4">
    <source>
        <dbReference type="ARBA" id="ARBA00022989"/>
    </source>
</evidence>
<evidence type="ECO:0000256" key="6">
    <source>
        <dbReference type="SAM" id="Phobius"/>
    </source>
</evidence>
<feature type="transmembrane region" description="Helical" evidence="6">
    <location>
        <begin position="159"/>
        <end position="178"/>
    </location>
</feature>
<comment type="caution">
    <text evidence="7">The sequence shown here is derived from an EMBL/GenBank/DDBJ whole genome shotgun (WGS) entry which is preliminary data.</text>
</comment>
<dbReference type="CDD" id="cd13124">
    <property type="entry name" value="MATE_SpoVB_like"/>
    <property type="match status" value="1"/>
</dbReference>
<name>A0A1I5WMC4_9BACI</name>
<keyword evidence="4 6" id="KW-1133">Transmembrane helix</keyword>
<evidence type="ECO:0000256" key="1">
    <source>
        <dbReference type="ARBA" id="ARBA00004651"/>
    </source>
</evidence>
<dbReference type="GeneID" id="93709397"/>
<dbReference type="PIRSF" id="PIRSF038958">
    <property type="entry name" value="PG_synth_SpoVB"/>
    <property type="match status" value="1"/>
</dbReference>
<dbReference type="PANTHER" id="PTHR30250:SF24">
    <property type="entry name" value="STAGE V SPORULATION PROTEIN B"/>
    <property type="match status" value="1"/>
</dbReference>
<gene>
    <name evidence="7" type="ORF">SAMN02745910_00629</name>
</gene>
<feature type="transmembrane region" description="Helical" evidence="6">
    <location>
        <begin position="119"/>
        <end position="138"/>
    </location>
</feature>
<dbReference type="Proteomes" id="UP000182762">
    <property type="component" value="Unassembled WGS sequence"/>
</dbReference>
<sequence>MSKFLQGTIILIIAGFITKILGFVNRIVIARLIGEEGVGLYMMAVPTFILAITITQLGLPVAISKLVAEAEIKGDRARIKKVLVVSLSITLSISLIFTTAMLFFAPAIAKTLLTDERTYYPLMAIIPVIPIIAVSAVIRGYFQGRQQMRPAAYSQIIEQVVRITLVAFCITLFAPYGVEYAAAGAMLSSVFGELASLLYMVYTFKKKKRVKVRKRFFHTLKGGKEPLYDLLKIALPTTGGRMIGSLSWFLEPIVVTHSLAIAGVATALATKQYGMLAGFALPVLMLPSFITNSLSTSLVPAISEAAAENKNRLIQYRLHQALRLSFLTGGLSVVVLYVFAQPIMLLMYGTVNGAFFIQIMAPLFIFYYLQGPLQATLQALNLAQAAMINSLIGAIAKLSLIFALATQPHFGIKGAALGIMAGMTIVTFLHLATVIKAISFVVYIRDYIKSFIVMVITGVAGHYIYETIPSSVSLSLRTIFSIAVLSFIYIILLKGFKLVTQEELRRFSPLRFIKKHTKR</sequence>
<evidence type="ECO:0000256" key="3">
    <source>
        <dbReference type="ARBA" id="ARBA00022692"/>
    </source>
</evidence>
<feature type="transmembrane region" description="Helical" evidence="6">
    <location>
        <begin position="410"/>
        <end position="435"/>
    </location>
</feature>
<dbReference type="InterPro" id="IPR002797">
    <property type="entry name" value="Polysacc_synth"/>
</dbReference>
<dbReference type="InterPro" id="IPR024923">
    <property type="entry name" value="PG_synth_SpoVB"/>
</dbReference>
<proteinExistence type="predicted"/>
<feature type="transmembrane region" description="Helical" evidence="6">
    <location>
        <begin position="275"/>
        <end position="300"/>
    </location>
</feature>
<keyword evidence="3 6" id="KW-0812">Transmembrane</keyword>
<feature type="transmembrane region" description="Helical" evidence="6">
    <location>
        <begin position="184"/>
        <end position="204"/>
    </location>
</feature>
<dbReference type="Pfam" id="PF01943">
    <property type="entry name" value="Polysacc_synt"/>
    <property type="match status" value="1"/>
</dbReference>
<feature type="transmembrane region" description="Helical" evidence="6">
    <location>
        <begin position="82"/>
        <end position="107"/>
    </location>
</feature>
<dbReference type="PANTHER" id="PTHR30250">
    <property type="entry name" value="PST FAMILY PREDICTED COLANIC ACID TRANSPORTER"/>
    <property type="match status" value="1"/>
</dbReference>
<feature type="transmembrane region" description="Helical" evidence="6">
    <location>
        <begin position="447"/>
        <end position="465"/>
    </location>
</feature>
<feature type="transmembrane region" description="Helical" evidence="6">
    <location>
        <begin position="477"/>
        <end position="496"/>
    </location>
</feature>
<dbReference type="InterPro" id="IPR050833">
    <property type="entry name" value="Poly_Biosynth_Transport"/>
</dbReference>
<dbReference type="RefSeq" id="WP_061802082.1">
    <property type="nucleotide sequence ID" value="NZ_FOXX01000001.1"/>
</dbReference>
<reference evidence="7 8" key="1">
    <citation type="submission" date="2016-10" db="EMBL/GenBank/DDBJ databases">
        <authorList>
            <person name="Varghese N."/>
            <person name="Submissions S."/>
        </authorList>
    </citation>
    <scope>NUCLEOTIDE SEQUENCE [LARGE SCALE GENOMIC DNA]</scope>
    <source>
        <strain evidence="7 8">DSM 13796</strain>
    </source>
</reference>
<comment type="subcellular location">
    <subcellularLocation>
        <location evidence="1">Cell membrane</location>
        <topology evidence="1">Multi-pass membrane protein</topology>
    </subcellularLocation>
</comment>
<feature type="transmembrane region" description="Helical" evidence="6">
    <location>
        <begin position="40"/>
        <end position="62"/>
    </location>
</feature>
<feature type="transmembrane region" description="Helical" evidence="6">
    <location>
        <begin position="346"/>
        <end position="369"/>
    </location>
</feature>
<evidence type="ECO:0000313" key="7">
    <source>
        <dbReference type="EMBL" id="SFQ20536.1"/>
    </source>
</evidence>
<keyword evidence="2" id="KW-1003">Cell membrane</keyword>
<dbReference type="EMBL" id="FOXX01000001">
    <property type="protein sequence ID" value="SFQ20536.1"/>
    <property type="molecule type" value="Genomic_DNA"/>
</dbReference>
<protein>
    <submittedName>
        <fullName evidence="7">Stage V sporulation protein B</fullName>
    </submittedName>
</protein>
<feature type="transmembrane region" description="Helical" evidence="6">
    <location>
        <begin position="248"/>
        <end position="269"/>
    </location>
</feature>
<accession>A0A1I5WMC4</accession>
<evidence type="ECO:0000256" key="2">
    <source>
        <dbReference type="ARBA" id="ARBA00022475"/>
    </source>
</evidence>
<feature type="transmembrane region" description="Helical" evidence="6">
    <location>
        <begin position="381"/>
        <end position="404"/>
    </location>
</feature>
<evidence type="ECO:0000313" key="8">
    <source>
        <dbReference type="Proteomes" id="UP000182762"/>
    </source>
</evidence>
<keyword evidence="8" id="KW-1185">Reference proteome</keyword>
<organism evidence="7 8">
    <name type="scientific">Priestia endophytica DSM 13796</name>
    <dbReference type="NCBI Taxonomy" id="1121089"/>
    <lineage>
        <taxon>Bacteria</taxon>
        <taxon>Bacillati</taxon>
        <taxon>Bacillota</taxon>
        <taxon>Bacilli</taxon>
        <taxon>Bacillales</taxon>
        <taxon>Bacillaceae</taxon>
        <taxon>Priestia</taxon>
    </lineage>
</organism>
<dbReference type="NCBIfam" id="TIGR02900">
    <property type="entry name" value="spore_V_B"/>
    <property type="match status" value="1"/>
</dbReference>
<feature type="transmembrane region" description="Helical" evidence="6">
    <location>
        <begin position="7"/>
        <end position="28"/>
    </location>
</feature>